<evidence type="ECO:0000313" key="2">
    <source>
        <dbReference type="EMBL" id="OIQ93357.1"/>
    </source>
</evidence>
<proteinExistence type="predicted"/>
<organism evidence="2">
    <name type="scientific">mine drainage metagenome</name>
    <dbReference type="NCBI Taxonomy" id="410659"/>
    <lineage>
        <taxon>unclassified sequences</taxon>
        <taxon>metagenomes</taxon>
        <taxon>ecological metagenomes</taxon>
    </lineage>
</organism>
<feature type="compositionally biased region" description="Polar residues" evidence="1">
    <location>
        <begin position="49"/>
        <end position="59"/>
    </location>
</feature>
<protein>
    <submittedName>
        <fullName evidence="2">Uncharacterized protein</fullName>
    </submittedName>
</protein>
<gene>
    <name evidence="2" type="ORF">GALL_246870</name>
</gene>
<comment type="caution">
    <text evidence="2">The sequence shown here is derived from an EMBL/GenBank/DDBJ whole genome shotgun (WGS) entry which is preliminary data.</text>
</comment>
<dbReference type="AlphaFoldDB" id="A0A1J5RZ41"/>
<feature type="region of interest" description="Disordered" evidence="1">
    <location>
        <begin position="1"/>
        <end position="80"/>
    </location>
</feature>
<evidence type="ECO:0000256" key="1">
    <source>
        <dbReference type="SAM" id="MobiDB-lite"/>
    </source>
</evidence>
<accession>A0A1J5RZ41</accession>
<feature type="compositionally biased region" description="Basic and acidic residues" evidence="1">
    <location>
        <begin position="14"/>
        <end position="27"/>
    </location>
</feature>
<sequence>MEPQSVGTGPDLSEPDRHIEQGRERNRALIHRSVRQRRTDNRTRSRQSLNRPTGSTGNSRILVRTDTDAGQHPSQIGAGQSCCRLDLHLVNGSERVPR</sequence>
<dbReference type="EMBL" id="MLJW01000209">
    <property type="protein sequence ID" value="OIQ93357.1"/>
    <property type="molecule type" value="Genomic_DNA"/>
</dbReference>
<reference evidence="2" key="1">
    <citation type="submission" date="2016-10" db="EMBL/GenBank/DDBJ databases">
        <title>Sequence of Gallionella enrichment culture.</title>
        <authorList>
            <person name="Poehlein A."/>
            <person name="Muehling M."/>
            <person name="Daniel R."/>
        </authorList>
    </citation>
    <scope>NUCLEOTIDE SEQUENCE</scope>
</reference>
<name>A0A1J5RZ41_9ZZZZ</name>